<protein>
    <submittedName>
        <fullName evidence="3">Alpha/beta hydrolase</fullName>
    </submittedName>
</protein>
<organism evidence="3 4">
    <name type="scientific">Novosphingobium silvae</name>
    <dbReference type="NCBI Taxonomy" id="2692619"/>
    <lineage>
        <taxon>Bacteria</taxon>
        <taxon>Pseudomonadati</taxon>
        <taxon>Pseudomonadota</taxon>
        <taxon>Alphaproteobacteria</taxon>
        <taxon>Sphingomonadales</taxon>
        <taxon>Sphingomonadaceae</taxon>
        <taxon>Novosphingobium</taxon>
    </lineage>
</organism>
<dbReference type="GO" id="GO:0052689">
    <property type="term" value="F:carboxylic ester hydrolase activity"/>
    <property type="evidence" value="ECO:0007669"/>
    <property type="project" value="UniProtKB-ARBA"/>
</dbReference>
<dbReference type="PANTHER" id="PTHR22946:SF9">
    <property type="entry name" value="POLYKETIDE TRANSFERASE AF380"/>
    <property type="match status" value="1"/>
</dbReference>
<dbReference type="Pfam" id="PF12146">
    <property type="entry name" value="Hydrolase_4"/>
    <property type="match status" value="1"/>
</dbReference>
<reference evidence="3 4" key="1">
    <citation type="submission" date="2019-12" db="EMBL/GenBank/DDBJ databases">
        <authorList>
            <person name="Feng G."/>
            <person name="Zhu H."/>
        </authorList>
    </citation>
    <scope>NUCLEOTIDE SEQUENCE [LARGE SCALE GENOMIC DNA]</scope>
    <source>
        <strain evidence="3 4">FGD1</strain>
    </source>
</reference>
<dbReference type="PANTHER" id="PTHR22946">
    <property type="entry name" value="DIENELACTONE HYDROLASE DOMAIN-CONTAINING PROTEIN-RELATED"/>
    <property type="match status" value="1"/>
</dbReference>
<evidence type="ECO:0000313" key="3">
    <source>
        <dbReference type="EMBL" id="MYL99952.1"/>
    </source>
</evidence>
<dbReference type="InterPro" id="IPR022742">
    <property type="entry name" value="Hydrolase_4"/>
</dbReference>
<dbReference type="SUPFAM" id="SSF53474">
    <property type="entry name" value="alpha/beta-Hydrolases"/>
    <property type="match status" value="1"/>
</dbReference>
<dbReference type="AlphaFoldDB" id="A0A7X4K9C4"/>
<feature type="domain" description="Serine aminopeptidase S33" evidence="2">
    <location>
        <begin position="7"/>
        <end position="137"/>
    </location>
</feature>
<sequence>MLYPAERARAAILLFHQANGSAAEYKTIAPRLAALGYEILTIDQRSGGDVFGPNLTVNANGRSSDFLSAEPDLEAALSWARTRKLPVIVWGSSYSAALVFRLAARHPGDIAAVIAFSPGEYLGRPDAVRSAARQIASPIFAAAASDWEEQAAVRAIIDAAPSQSETAYLPSTGGIHGSSTLDATRNPTGADAAWAAVAKFLEQLPLNAATSAS</sequence>
<dbReference type="EMBL" id="WVTD01000023">
    <property type="protein sequence ID" value="MYL99952.1"/>
    <property type="molecule type" value="Genomic_DNA"/>
</dbReference>
<dbReference type="InterPro" id="IPR050261">
    <property type="entry name" value="FrsA_esterase"/>
</dbReference>
<evidence type="ECO:0000256" key="1">
    <source>
        <dbReference type="ARBA" id="ARBA00022801"/>
    </source>
</evidence>
<gene>
    <name evidence="3" type="ORF">GR702_19520</name>
</gene>
<evidence type="ECO:0000313" key="4">
    <source>
        <dbReference type="Proteomes" id="UP000465810"/>
    </source>
</evidence>
<proteinExistence type="predicted"/>
<name>A0A7X4K9C4_9SPHN</name>
<dbReference type="Proteomes" id="UP000465810">
    <property type="component" value="Unassembled WGS sequence"/>
</dbReference>
<dbReference type="Gene3D" id="3.40.50.1820">
    <property type="entry name" value="alpha/beta hydrolase"/>
    <property type="match status" value="1"/>
</dbReference>
<dbReference type="InterPro" id="IPR029058">
    <property type="entry name" value="AB_hydrolase_fold"/>
</dbReference>
<comment type="caution">
    <text evidence="3">The sequence shown here is derived from an EMBL/GenBank/DDBJ whole genome shotgun (WGS) entry which is preliminary data.</text>
</comment>
<keyword evidence="4" id="KW-1185">Reference proteome</keyword>
<accession>A0A7X4K9C4</accession>
<dbReference type="RefSeq" id="WP_160987292.1">
    <property type="nucleotide sequence ID" value="NZ_WVTD01000023.1"/>
</dbReference>
<evidence type="ECO:0000259" key="2">
    <source>
        <dbReference type="Pfam" id="PF12146"/>
    </source>
</evidence>
<keyword evidence="1 3" id="KW-0378">Hydrolase</keyword>